<evidence type="ECO:0000313" key="5">
    <source>
        <dbReference type="Proteomes" id="UP000588647"/>
    </source>
</evidence>
<evidence type="ECO:0000259" key="2">
    <source>
        <dbReference type="Pfam" id="PF19830"/>
    </source>
</evidence>
<feature type="transmembrane region" description="Helical" evidence="1">
    <location>
        <begin position="326"/>
        <end position="346"/>
    </location>
</feature>
<organism evidence="4 5">
    <name type="scientific">Aurantimonas endophytica</name>
    <dbReference type="NCBI Taxonomy" id="1522175"/>
    <lineage>
        <taxon>Bacteria</taxon>
        <taxon>Pseudomonadati</taxon>
        <taxon>Pseudomonadota</taxon>
        <taxon>Alphaproteobacteria</taxon>
        <taxon>Hyphomicrobiales</taxon>
        <taxon>Aurantimonadaceae</taxon>
        <taxon>Aurantimonas</taxon>
    </lineage>
</organism>
<keyword evidence="1" id="KW-1133">Transmembrane helix</keyword>
<keyword evidence="5" id="KW-1185">Reference proteome</keyword>
<dbReference type="AlphaFoldDB" id="A0A7W6MPL6"/>
<comment type="caution">
    <text evidence="4">The sequence shown here is derived from an EMBL/GenBank/DDBJ whole genome shotgun (WGS) entry which is preliminary data.</text>
</comment>
<keyword evidence="1" id="KW-0472">Membrane</keyword>
<feature type="domain" description="DUF6311" evidence="3">
    <location>
        <begin position="439"/>
        <end position="543"/>
    </location>
</feature>
<feature type="transmembrane region" description="Helical" evidence="1">
    <location>
        <begin position="229"/>
        <end position="249"/>
    </location>
</feature>
<feature type="transmembrane region" description="Helical" evidence="1">
    <location>
        <begin position="132"/>
        <end position="152"/>
    </location>
</feature>
<dbReference type="InterPro" id="IPR046278">
    <property type="entry name" value="DUF6311"/>
</dbReference>
<feature type="transmembrane region" description="Helical" evidence="1">
    <location>
        <begin position="159"/>
        <end position="177"/>
    </location>
</feature>
<proteinExistence type="predicted"/>
<evidence type="ECO:0008006" key="6">
    <source>
        <dbReference type="Google" id="ProtNLM"/>
    </source>
</evidence>
<gene>
    <name evidence="4" type="ORF">GGR03_002153</name>
</gene>
<feature type="transmembrane region" description="Helical" evidence="1">
    <location>
        <begin position="294"/>
        <end position="314"/>
    </location>
</feature>
<evidence type="ECO:0000259" key="3">
    <source>
        <dbReference type="Pfam" id="PF25853"/>
    </source>
</evidence>
<accession>A0A7W6MPL6</accession>
<sequence>MISHPSRRSYVLGLLGAALGACIVAWMIFPTDMLLGKRAYWDAIGGDNATGLIGFYALAQDAWDWPLLHTASIHPPEGVNIYFTDPVPIAALLGKLFYQATGILFPYMGTWILLCYVLNSVIAYAILRHLKVPTAASAVASLLLILLPAFLWRHQHIGLIAQFTIMLSILGYVRFTSVSSRREIALWTGGTGFLVFLNPYLLAMSSAVILAGLLDAWHRRRISITHAALSLSLLAVTALASAFACGLIGDGSDLPEAGGFGIYSMNLLSPIMPQFSSFSAGRSFLDATGGQYEGFNYLGAGVISLTVLAVVFGGRRISRALIERPFLSVMAVLLVFYAASNVIYVGTTELVTLPYNDLPFIGRITSTFRASGRFFWPIGFLIVIGAVWALSRSRLRPMLTALVTLAVCLQLYDLVPYFSYLKDTTRHPAASFADLPVGEAIAEADEVVFHPGFFCGARDDFNRILELQLIAARLDRPFNGAYINRGDPQCARHDELFQTDPLLRSGSRNPLLVLMKGSLSASSAVTAAGSALECHETAYAYFCSRKLSNPAVAKLGPVLTAPQAPLGVEIDPNETGAPMFARGWDSPSPSATHRWGIGSVATLAASLSHPVCDAFYLSANAVAFTHADYAMDRAVLTLNGGTPQEVVLDTDGAVPLVVRFPLEHCIDSVQLQFDFGNPKSPADLGINSDPRRMTWGLASFRLDSNETFGKISHVLPLDSGRFLLSDGDWAVSGWSVLEPAHRWSEGTESVIRLDLEEPTSGPRCLFVDGFSLGMQTITASTPEAPPSTTDLNGRGVLEIPLGTQSGSVEVTLRYSDPHWPGPGDPRDLAFAVENMRIESCSH</sequence>
<feature type="domain" description="DUF6311" evidence="2">
    <location>
        <begin position="19"/>
        <end position="414"/>
    </location>
</feature>
<keyword evidence="1" id="KW-0812">Transmembrane</keyword>
<dbReference type="Pfam" id="PF19830">
    <property type="entry name" value="DUF6311"/>
    <property type="match status" value="1"/>
</dbReference>
<dbReference type="InterPro" id="IPR058671">
    <property type="entry name" value="DUF6311_C"/>
</dbReference>
<reference evidence="4 5" key="1">
    <citation type="submission" date="2020-08" db="EMBL/GenBank/DDBJ databases">
        <title>Genomic Encyclopedia of Type Strains, Phase IV (KMG-IV): sequencing the most valuable type-strain genomes for metagenomic binning, comparative biology and taxonomic classification.</title>
        <authorList>
            <person name="Goeker M."/>
        </authorList>
    </citation>
    <scope>NUCLEOTIDE SEQUENCE [LARGE SCALE GENOMIC DNA]</scope>
    <source>
        <strain evidence="4 5">DSM 103570</strain>
    </source>
</reference>
<protein>
    <recommendedName>
        <fullName evidence="6">4-amino-4-deoxy-L-arabinose transferase-like glycosyltransferase</fullName>
    </recommendedName>
</protein>
<feature type="transmembrane region" description="Helical" evidence="1">
    <location>
        <begin position="12"/>
        <end position="29"/>
    </location>
</feature>
<feature type="transmembrane region" description="Helical" evidence="1">
    <location>
        <begin position="374"/>
        <end position="391"/>
    </location>
</feature>
<feature type="transmembrane region" description="Helical" evidence="1">
    <location>
        <begin position="398"/>
        <end position="418"/>
    </location>
</feature>
<evidence type="ECO:0000256" key="1">
    <source>
        <dbReference type="SAM" id="Phobius"/>
    </source>
</evidence>
<feature type="transmembrane region" description="Helical" evidence="1">
    <location>
        <begin position="197"/>
        <end position="217"/>
    </location>
</feature>
<evidence type="ECO:0000313" key="4">
    <source>
        <dbReference type="EMBL" id="MBB4003078.1"/>
    </source>
</evidence>
<dbReference type="Proteomes" id="UP000588647">
    <property type="component" value="Unassembled WGS sequence"/>
</dbReference>
<dbReference type="RefSeq" id="WP_183207745.1">
    <property type="nucleotide sequence ID" value="NZ_JAAAMM010000002.1"/>
</dbReference>
<dbReference type="EMBL" id="JACIEM010000002">
    <property type="protein sequence ID" value="MBB4003078.1"/>
    <property type="molecule type" value="Genomic_DNA"/>
</dbReference>
<name>A0A7W6MPL6_9HYPH</name>
<dbReference type="PROSITE" id="PS51257">
    <property type="entry name" value="PROKAR_LIPOPROTEIN"/>
    <property type="match status" value="1"/>
</dbReference>
<feature type="transmembrane region" description="Helical" evidence="1">
    <location>
        <begin position="104"/>
        <end position="126"/>
    </location>
</feature>
<dbReference type="Pfam" id="PF25853">
    <property type="entry name" value="DUF6311_C"/>
    <property type="match status" value="1"/>
</dbReference>